<name>A0A8H7S6R0_9FUNG</name>
<protein>
    <submittedName>
        <fullName evidence="2">Uncharacterized protein</fullName>
    </submittedName>
</protein>
<evidence type="ECO:0000313" key="2">
    <source>
        <dbReference type="EMBL" id="KAG2223691.1"/>
    </source>
</evidence>
<proteinExistence type="predicted"/>
<dbReference type="EMBL" id="JAEPRB010000056">
    <property type="protein sequence ID" value="KAG2223691.1"/>
    <property type="molecule type" value="Genomic_DNA"/>
</dbReference>
<evidence type="ECO:0000313" key="3">
    <source>
        <dbReference type="Proteomes" id="UP000646827"/>
    </source>
</evidence>
<dbReference type="Proteomes" id="UP000646827">
    <property type="component" value="Unassembled WGS sequence"/>
</dbReference>
<reference evidence="2 3" key="1">
    <citation type="submission" date="2020-12" db="EMBL/GenBank/DDBJ databases">
        <title>Metabolic potential, ecology and presence of endohyphal bacteria is reflected in genomic diversity of Mucoromycotina.</title>
        <authorList>
            <person name="Muszewska A."/>
            <person name="Okrasinska A."/>
            <person name="Steczkiewicz K."/>
            <person name="Drgas O."/>
            <person name="Orlowska M."/>
            <person name="Perlinska-Lenart U."/>
            <person name="Aleksandrzak-Piekarczyk T."/>
            <person name="Szatraj K."/>
            <person name="Zielenkiewicz U."/>
            <person name="Pilsyk S."/>
            <person name="Malc E."/>
            <person name="Mieczkowski P."/>
            <person name="Kruszewska J.S."/>
            <person name="Biernat P."/>
            <person name="Pawlowska J."/>
        </authorList>
    </citation>
    <scope>NUCLEOTIDE SEQUENCE [LARGE SCALE GENOMIC DNA]</scope>
    <source>
        <strain evidence="2 3">CBS 142.35</strain>
    </source>
</reference>
<evidence type="ECO:0000256" key="1">
    <source>
        <dbReference type="SAM" id="MobiDB-lite"/>
    </source>
</evidence>
<organism evidence="2 3">
    <name type="scientific">Circinella minor</name>
    <dbReference type="NCBI Taxonomy" id="1195481"/>
    <lineage>
        <taxon>Eukaryota</taxon>
        <taxon>Fungi</taxon>
        <taxon>Fungi incertae sedis</taxon>
        <taxon>Mucoromycota</taxon>
        <taxon>Mucoromycotina</taxon>
        <taxon>Mucoromycetes</taxon>
        <taxon>Mucorales</taxon>
        <taxon>Lichtheimiaceae</taxon>
        <taxon>Circinella</taxon>
    </lineage>
</organism>
<feature type="compositionally biased region" description="Low complexity" evidence="1">
    <location>
        <begin position="23"/>
        <end position="37"/>
    </location>
</feature>
<accession>A0A8H7S6R0</accession>
<dbReference type="AlphaFoldDB" id="A0A8H7S6R0"/>
<sequence>MNKTLVKSRVSWKTLFCSDTTASPVSVNTNNNETSVSLPSDDHNASGASSSYPSSSSFASLATLKTRITEQDKDVLRERFKKFKETHKQNFWYLDSTKAQAIRDGTDPISVEEKVMDFALQCHFYHPSQSLILDVTDKNWNKVFTEAELNDIKTEGGPLECEVPEELKPYYSDLNGMVLWFSTELGYIAQLFLETGSFNITDMPESDQQYLAFGFFSTIFLGSGVVAKGTEVSSDSNADAINSSRQLSSIDPIRNRKMGRRGDTIFKYGSQELGCSEFAAARDQTKHFATVR</sequence>
<comment type="caution">
    <text evidence="2">The sequence shown here is derived from an EMBL/GenBank/DDBJ whole genome shotgun (WGS) entry which is preliminary data.</text>
</comment>
<keyword evidence="3" id="KW-1185">Reference proteome</keyword>
<feature type="compositionally biased region" description="Low complexity" evidence="1">
    <location>
        <begin position="45"/>
        <end position="56"/>
    </location>
</feature>
<feature type="region of interest" description="Disordered" evidence="1">
    <location>
        <begin position="23"/>
        <end position="56"/>
    </location>
</feature>
<dbReference type="OrthoDB" id="2251053at2759"/>
<gene>
    <name evidence="2" type="ORF">INT45_007269</name>
</gene>